<dbReference type="InterPro" id="IPR042097">
    <property type="entry name" value="Aminopeptidase_N-like_N_sf"/>
</dbReference>
<dbReference type="GO" id="GO:0016020">
    <property type="term" value="C:membrane"/>
    <property type="evidence" value="ECO:0007669"/>
    <property type="project" value="TreeGrafter"/>
</dbReference>
<dbReference type="SUPFAM" id="SSF63737">
    <property type="entry name" value="Leukotriene A4 hydrolase N-terminal domain"/>
    <property type="match status" value="1"/>
</dbReference>
<dbReference type="GO" id="GO:0042277">
    <property type="term" value="F:peptide binding"/>
    <property type="evidence" value="ECO:0007669"/>
    <property type="project" value="TreeGrafter"/>
</dbReference>
<evidence type="ECO:0000256" key="8">
    <source>
        <dbReference type="PIRSR" id="PIRSR634016-3"/>
    </source>
</evidence>
<dbReference type="SUPFAM" id="SSF55486">
    <property type="entry name" value="Metalloproteases ('zincins'), catalytic domain"/>
    <property type="match status" value="1"/>
</dbReference>
<name>A0A368FN30_ANCCA</name>
<feature type="binding site" evidence="8">
    <location>
        <position position="366"/>
    </location>
    <ligand>
        <name>Zn(2+)</name>
        <dbReference type="ChEBI" id="CHEBI:29105"/>
        <note>catalytic</note>
    </ligand>
</feature>
<dbReference type="InterPro" id="IPR001930">
    <property type="entry name" value="Peptidase_M1"/>
</dbReference>
<evidence type="ECO:0000259" key="12">
    <source>
        <dbReference type="Pfam" id="PF11838"/>
    </source>
</evidence>
<feature type="domain" description="Peptidase M1 membrane alanine aminopeptidase" evidence="11">
    <location>
        <begin position="377"/>
        <end position="477"/>
    </location>
</feature>
<dbReference type="GO" id="GO:0005615">
    <property type="term" value="C:extracellular space"/>
    <property type="evidence" value="ECO:0007669"/>
    <property type="project" value="TreeGrafter"/>
</dbReference>
<dbReference type="PANTHER" id="PTHR11533:SF293">
    <property type="entry name" value="AMINOPEPTIDASE-2-RELATED"/>
    <property type="match status" value="1"/>
</dbReference>
<evidence type="ECO:0000256" key="2">
    <source>
        <dbReference type="ARBA" id="ARBA00022670"/>
    </source>
</evidence>
<dbReference type="GO" id="GO:0008270">
    <property type="term" value="F:zinc ion binding"/>
    <property type="evidence" value="ECO:0007669"/>
    <property type="project" value="UniProtKB-UniRule"/>
</dbReference>
<dbReference type="PANTHER" id="PTHR11533">
    <property type="entry name" value="PROTEASE M1 ZINC METALLOPROTEASE"/>
    <property type="match status" value="1"/>
</dbReference>
<evidence type="ECO:0000256" key="3">
    <source>
        <dbReference type="ARBA" id="ARBA00022723"/>
    </source>
</evidence>
<evidence type="ECO:0000259" key="11">
    <source>
        <dbReference type="Pfam" id="PF01433"/>
    </source>
</evidence>
<gene>
    <name evidence="14" type="ORF">ANCCAN_20528</name>
</gene>
<dbReference type="InterPro" id="IPR014782">
    <property type="entry name" value="Peptidase_M1_dom"/>
</dbReference>
<dbReference type="Gene3D" id="2.60.40.1730">
    <property type="entry name" value="tricorn interacting facor f3 domain"/>
    <property type="match status" value="1"/>
</dbReference>
<dbReference type="OrthoDB" id="5868348at2759"/>
<dbReference type="AlphaFoldDB" id="A0A368FN30"/>
<feature type="active site" description="Proton acceptor" evidence="7">
    <location>
        <position position="367"/>
    </location>
</feature>
<dbReference type="InterPro" id="IPR045357">
    <property type="entry name" value="Aminopeptidase_N-like_N"/>
</dbReference>
<evidence type="ECO:0000256" key="5">
    <source>
        <dbReference type="ARBA" id="ARBA00022833"/>
    </source>
</evidence>
<dbReference type="InterPro" id="IPR027268">
    <property type="entry name" value="Peptidase_M4/M1_CTD_sf"/>
</dbReference>
<dbReference type="GO" id="GO:0005737">
    <property type="term" value="C:cytoplasm"/>
    <property type="evidence" value="ECO:0007669"/>
    <property type="project" value="TreeGrafter"/>
</dbReference>
<dbReference type="EC" id="3.4.11.-" evidence="10"/>
<sequence>MDRVRLGDVLSVLLLAIILLGNLASALPRRRLLIPGDPRTQDFDSDDGQEEEDVPVRLPDDISVTEYYIKIQPYYPAPGIHLDEGRNMTFDGSVAMSVKIKRPTSEIVLNAANLKISSVELTDFLKRPVGIKETRLNNKTEQLSILLQRQPRVGSVFVLTIKFTGKINPFDAAGLYYTSYQDSEGEVHWMVATQLAVFSARTVFPCMDEPAFKAIFHVELVYPSSHVALGNMKETTPVDLGNGWSQVSFPATPVMSTYLVAFSSGPYVSHSVINKDGTLVRSWGWRGQENFLKFSAETAGECLYQMGLYTNIKFPMEKCDHLGLPEFLAGAMENFGLIVYKYQFIAFNPDTMTTLDKIGAALVICHEVSHQEAATVRTDREKAMARDASAYTHPLIAVNGPYFDPITYEKGQMVLRMLADVIGEDVLQSGLQNYLQTHKYSTASHWDVWSGLTEICEDEGIPGWHGFLNVTELMEPYSLQSSYPVINVHAGKTGITFSQERFNDISTQSPSPWNYTWIIPLRTAGVIYDDNSLRALLKKIATDDVPVGVKIALIGDEVAIVKRNKSMKLPYSYDRLLDILATVLNTASKEDPSSQLVDIALPQMEFFASLLRDSIDAPLVERLFRRIFGKVYKSEIWDAASTWNAGQNRDAVDLKIYSSTMKNVFLPHAVRYNIGDSASKAQKYFSEISENCKLAESNNGSAWCNKVPNDIHRAVYCGAAKYDNNLGANFARLMFLYNGEVKTNPYYYQEYSALLEGMACTQRAPQLKTLIRLLLTSRHRPSLIFGWLKKNPEASEALYLYLKTKSDSVLQYAGLSYYLDAMVYNWRSERRLRQFNELCNTLLPKMNDKQKRAFDTFEKRIKDNIEWSKQHLPSILRWMYDELVVVGKAPWSKRSAYPLL</sequence>
<reference evidence="14 15" key="1">
    <citation type="submission" date="2014-10" db="EMBL/GenBank/DDBJ databases">
        <title>Draft genome of the hookworm Ancylostoma caninum.</title>
        <authorList>
            <person name="Mitreva M."/>
        </authorList>
    </citation>
    <scope>NUCLEOTIDE SEQUENCE [LARGE SCALE GENOMIC DNA]</scope>
    <source>
        <strain evidence="14 15">Baltimore</strain>
    </source>
</reference>
<keyword evidence="10" id="KW-0031">Aminopeptidase</keyword>
<dbReference type="InterPro" id="IPR050344">
    <property type="entry name" value="Peptidase_M1_aminopeptidases"/>
</dbReference>
<comment type="cofactor">
    <cofactor evidence="8 10">
        <name>Zn(2+)</name>
        <dbReference type="ChEBI" id="CHEBI:29105"/>
    </cofactor>
    <text evidence="8 10">Binds 1 zinc ion per subunit.</text>
</comment>
<evidence type="ECO:0000256" key="10">
    <source>
        <dbReference type="RuleBase" id="RU364040"/>
    </source>
</evidence>
<evidence type="ECO:0000313" key="15">
    <source>
        <dbReference type="Proteomes" id="UP000252519"/>
    </source>
</evidence>
<accession>A0A368FN30</accession>
<evidence type="ECO:0000256" key="7">
    <source>
        <dbReference type="PIRSR" id="PIRSR634016-1"/>
    </source>
</evidence>
<dbReference type="Proteomes" id="UP000252519">
    <property type="component" value="Unassembled WGS sequence"/>
</dbReference>
<evidence type="ECO:0000313" key="14">
    <source>
        <dbReference type="EMBL" id="RCN33631.1"/>
    </source>
</evidence>
<comment type="similarity">
    <text evidence="1 10">Belongs to the peptidase M1 family.</text>
</comment>
<feature type="domain" description="Peptidase M1 membrane alanine aminopeptidase" evidence="11">
    <location>
        <begin position="294"/>
        <end position="371"/>
    </location>
</feature>
<feature type="site" description="Transition state stabilizer" evidence="9">
    <location>
        <position position="408"/>
    </location>
</feature>
<evidence type="ECO:0000256" key="4">
    <source>
        <dbReference type="ARBA" id="ARBA00022801"/>
    </source>
</evidence>
<dbReference type="Pfam" id="PF17900">
    <property type="entry name" value="Peptidase_M1_N"/>
    <property type="match status" value="1"/>
</dbReference>
<keyword evidence="2 10" id="KW-0645">Protease</keyword>
<dbReference type="CDD" id="cd09601">
    <property type="entry name" value="M1_APN-Q_like"/>
    <property type="match status" value="1"/>
</dbReference>
<dbReference type="PRINTS" id="PR00756">
    <property type="entry name" value="ALADIPTASE"/>
</dbReference>
<dbReference type="Gene3D" id="1.25.50.20">
    <property type="match status" value="1"/>
</dbReference>
<keyword evidence="15" id="KW-1185">Reference proteome</keyword>
<evidence type="ECO:0000256" key="6">
    <source>
        <dbReference type="ARBA" id="ARBA00023049"/>
    </source>
</evidence>
<keyword evidence="4 10" id="KW-0378">Hydrolase</keyword>
<evidence type="ECO:0000256" key="1">
    <source>
        <dbReference type="ARBA" id="ARBA00010136"/>
    </source>
</evidence>
<keyword evidence="6 10" id="KW-0482">Metalloprotease</keyword>
<evidence type="ECO:0000259" key="13">
    <source>
        <dbReference type="Pfam" id="PF17900"/>
    </source>
</evidence>
<evidence type="ECO:0000256" key="9">
    <source>
        <dbReference type="PIRSR" id="PIRSR634016-4"/>
    </source>
</evidence>
<dbReference type="Pfam" id="PF01433">
    <property type="entry name" value="Peptidase_M1"/>
    <property type="match status" value="2"/>
</dbReference>
<dbReference type="STRING" id="29170.A0A368FN30"/>
<dbReference type="Pfam" id="PF11838">
    <property type="entry name" value="ERAP1_C"/>
    <property type="match status" value="1"/>
</dbReference>
<dbReference type="Gene3D" id="1.10.390.10">
    <property type="entry name" value="Neutral Protease Domain 2"/>
    <property type="match status" value="2"/>
</dbReference>
<dbReference type="GO" id="GO:0006508">
    <property type="term" value="P:proteolysis"/>
    <property type="evidence" value="ECO:0007669"/>
    <property type="project" value="UniProtKB-KW"/>
</dbReference>
<dbReference type="EMBL" id="JOJR01000888">
    <property type="protein sequence ID" value="RCN33631.1"/>
    <property type="molecule type" value="Genomic_DNA"/>
</dbReference>
<protein>
    <recommendedName>
        <fullName evidence="10">Aminopeptidase</fullName>
        <ecNumber evidence="10">3.4.11.-</ecNumber>
    </recommendedName>
</protein>
<dbReference type="GO" id="GO:0070006">
    <property type="term" value="F:metalloaminopeptidase activity"/>
    <property type="evidence" value="ECO:0007669"/>
    <property type="project" value="TreeGrafter"/>
</dbReference>
<comment type="caution">
    <text evidence="14">The sequence shown here is derived from an EMBL/GenBank/DDBJ whole genome shotgun (WGS) entry which is preliminary data.</text>
</comment>
<feature type="domain" description="ERAP1-like C-terminal" evidence="12">
    <location>
        <begin position="526"/>
        <end position="840"/>
    </location>
</feature>
<organism evidence="14 15">
    <name type="scientific">Ancylostoma caninum</name>
    <name type="common">Dog hookworm</name>
    <dbReference type="NCBI Taxonomy" id="29170"/>
    <lineage>
        <taxon>Eukaryota</taxon>
        <taxon>Metazoa</taxon>
        <taxon>Ecdysozoa</taxon>
        <taxon>Nematoda</taxon>
        <taxon>Chromadorea</taxon>
        <taxon>Rhabditida</taxon>
        <taxon>Rhabditina</taxon>
        <taxon>Rhabditomorpha</taxon>
        <taxon>Strongyloidea</taxon>
        <taxon>Ancylostomatidae</taxon>
        <taxon>Ancylostomatinae</taxon>
        <taxon>Ancylostoma</taxon>
    </lineage>
</organism>
<feature type="binding site" evidence="8">
    <location>
        <position position="370"/>
    </location>
    <ligand>
        <name>Zn(2+)</name>
        <dbReference type="ChEBI" id="CHEBI:29105"/>
        <note>catalytic</note>
    </ligand>
</feature>
<keyword evidence="3 8" id="KW-0479">Metal-binding</keyword>
<proteinExistence type="inferred from homology"/>
<dbReference type="InterPro" id="IPR034016">
    <property type="entry name" value="M1_APN-typ"/>
</dbReference>
<dbReference type="InterPro" id="IPR024571">
    <property type="entry name" value="ERAP1-like_C_dom"/>
</dbReference>
<dbReference type="GO" id="GO:0043171">
    <property type="term" value="P:peptide catabolic process"/>
    <property type="evidence" value="ECO:0007669"/>
    <property type="project" value="TreeGrafter"/>
</dbReference>
<feature type="domain" description="Aminopeptidase N-like N-terminal" evidence="13">
    <location>
        <begin position="67"/>
        <end position="259"/>
    </location>
</feature>
<keyword evidence="5 8" id="KW-0862">Zinc</keyword>